<reference evidence="2 3" key="1">
    <citation type="submission" date="2019-06" db="EMBL/GenBank/DDBJ databases">
        <title>Genome of new Rhodobacteraceae sp. SM1903.</title>
        <authorList>
            <person name="Ren X."/>
        </authorList>
    </citation>
    <scope>NUCLEOTIDE SEQUENCE [LARGE SCALE GENOMIC DNA]</scope>
    <source>
        <strain evidence="2 3">SM1903</strain>
    </source>
</reference>
<keyword evidence="1" id="KW-0732">Signal</keyword>
<comment type="caution">
    <text evidence="2">The sequence shown here is derived from an EMBL/GenBank/DDBJ whole genome shotgun (WGS) entry which is preliminary data.</text>
</comment>
<evidence type="ECO:0000313" key="2">
    <source>
        <dbReference type="EMBL" id="TNY34051.1"/>
    </source>
</evidence>
<organism evidence="2 3">
    <name type="scientific">Pelagovum pacificum</name>
    <dbReference type="NCBI Taxonomy" id="2588711"/>
    <lineage>
        <taxon>Bacteria</taxon>
        <taxon>Pseudomonadati</taxon>
        <taxon>Pseudomonadota</taxon>
        <taxon>Alphaproteobacteria</taxon>
        <taxon>Rhodobacterales</taxon>
        <taxon>Paracoccaceae</taxon>
        <taxon>Pelagovum</taxon>
    </lineage>
</organism>
<evidence type="ECO:0000256" key="1">
    <source>
        <dbReference type="SAM" id="SignalP"/>
    </source>
</evidence>
<gene>
    <name evidence="2" type="ORF">FHY64_12535</name>
</gene>
<evidence type="ECO:0000313" key="3">
    <source>
        <dbReference type="Proteomes" id="UP000314011"/>
    </source>
</evidence>
<sequence>MVRITTLALLCLVAAPATAQERESERYERKRLSAGEVVSRTYECSGGMTAISGGYRLYGQPDNSIDFMVVANYPDGRGGWRIDIRNVTDRAQELAFRIYAICQ</sequence>
<dbReference type="Proteomes" id="UP000314011">
    <property type="component" value="Unassembled WGS sequence"/>
</dbReference>
<feature type="signal peptide" evidence="1">
    <location>
        <begin position="1"/>
        <end position="19"/>
    </location>
</feature>
<dbReference type="AlphaFoldDB" id="A0A5C5GJK8"/>
<name>A0A5C5GJK8_9RHOB</name>
<keyword evidence="3" id="KW-1185">Reference proteome</keyword>
<accession>A0A5C5GJK8</accession>
<feature type="chain" id="PRO_5022896936" evidence="1">
    <location>
        <begin position="20"/>
        <end position="103"/>
    </location>
</feature>
<dbReference type="RefSeq" id="WP_140195036.1">
    <property type="nucleotide sequence ID" value="NZ_CP065915.1"/>
</dbReference>
<dbReference type="EMBL" id="VFFF01000001">
    <property type="protein sequence ID" value="TNY34051.1"/>
    <property type="molecule type" value="Genomic_DNA"/>
</dbReference>
<proteinExistence type="predicted"/>
<protein>
    <submittedName>
        <fullName evidence="2">Uncharacterized protein</fullName>
    </submittedName>
</protein>
<dbReference type="OrthoDB" id="9902812at2"/>